<dbReference type="GO" id="GO:0046872">
    <property type="term" value="F:metal ion binding"/>
    <property type="evidence" value="ECO:0007669"/>
    <property type="project" value="UniProtKB-KW"/>
</dbReference>
<dbReference type="GO" id="GO:0004518">
    <property type="term" value="F:nuclease activity"/>
    <property type="evidence" value="ECO:0007669"/>
    <property type="project" value="UniProtKB-KW"/>
</dbReference>
<comment type="function">
    <text evidence="12">Transposase-derived protein that may have nuclease activity. Does not have transposase activity.</text>
</comment>
<accession>A0AAU9UMW0</accession>
<dbReference type="GO" id="GO:0005634">
    <property type="term" value="C:nucleus"/>
    <property type="evidence" value="ECO:0007669"/>
    <property type="project" value="UniProtKB-SubCell"/>
</dbReference>
<keyword evidence="10" id="KW-0539">Nucleus</keyword>
<feature type="domain" description="DUF8040" evidence="14">
    <location>
        <begin position="39"/>
        <end position="114"/>
    </location>
</feature>
<dbReference type="InterPro" id="IPR027806">
    <property type="entry name" value="HARBI1_dom"/>
</dbReference>
<dbReference type="PANTHER" id="PTHR22930:SF289">
    <property type="entry name" value="DDE TNP4 DOMAIN-CONTAINING PROTEIN-RELATED"/>
    <property type="match status" value="1"/>
</dbReference>
<dbReference type="Proteomes" id="UP001153954">
    <property type="component" value="Unassembled WGS sequence"/>
</dbReference>
<dbReference type="PANTHER" id="PTHR22930">
    <property type="match status" value="1"/>
</dbReference>
<evidence type="ECO:0000256" key="1">
    <source>
        <dbReference type="ARBA" id="ARBA00001968"/>
    </source>
</evidence>
<evidence type="ECO:0000313" key="15">
    <source>
        <dbReference type="EMBL" id="CAH2100891.1"/>
    </source>
</evidence>
<keyword evidence="9" id="KW-0378">Hydrolase</keyword>
<dbReference type="GO" id="GO:0005737">
    <property type="term" value="C:cytoplasm"/>
    <property type="evidence" value="ECO:0007669"/>
    <property type="project" value="UniProtKB-SubCell"/>
</dbReference>
<name>A0AAU9UMW0_EUPED</name>
<organism evidence="15 16">
    <name type="scientific">Euphydryas editha</name>
    <name type="common">Edith's checkerspot</name>
    <dbReference type="NCBI Taxonomy" id="104508"/>
    <lineage>
        <taxon>Eukaryota</taxon>
        <taxon>Metazoa</taxon>
        <taxon>Ecdysozoa</taxon>
        <taxon>Arthropoda</taxon>
        <taxon>Hexapoda</taxon>
        <taxon>Insecta</taxon>
        <taxon>Pterygota</taxon>
        <taxon>Neoptera</taxon>
        <taxon>Endopterygota</taxon>
        <taxon>Lepidoptera</taxon>
        <taxon>Glossata</taxon>
        <taxon>Ditrysia</taxon>
        <taxon>Papilionoidea</taxon>
        <taxon>Nymphalidae</taxon>
        <taxon>Nymphalinae</taxon>
        <taxon>Euphydryas</taxon>
    </lineage>
</organism>
<evidence type="ECO:0000256" key="8">
    <source>
        <dbReference type="ARBA" id="ARBA00022723"/>
    </source>
</evidence>
<keyword evidence="16" id="KW-1185">Reference proteome</keyword>
<dbReference type="InterPro" id="IPR045249">
    <property type="entry name" value="HARBI1-like"/>
</dbReference>
<protein>
    <recommendedName>
        <fullName evidence="5">Putative nuclease HARBI1</fullName>
    </recommendedName>
    <alternativeName>
        <fullName evidence="11">Harbinger transposase-derived nuclease</fullName>
    </alternativeName>
</protein>
<dbReference type="Pfam" id="PF13359">
    <property type="entry name" value="DDE_Tnp_4"/>
    <property type="match status" value="1"/>
</dbReference>
<dbReference type="GO" id="GO:0016787">
    <property type="term" value="F:hydrolase activity"/>
    <property type="evidence" value="ECO:0007669"/>
    <property type="project" value="UniProtKB-KW"/>
</dbReference>
<dbReference type="InterPro" id="IPR058353">
    <property type="entry name" value="DUF8040"/>
</dbReference>
<sequence>MHTLRLLWAAQNESVWLRRQGRYLSRQQLETVDEMPDELFIQHFRLSKTVFKHLCRILRARTTLRGTPEIPLEIKVLCTLSFLASGSYQRVVGVAQHLTQRTTSRCIREVVDALNHRNIIKRWITFPQTPQERSRIKEQFQRKFNLPGVIGCIDCTHISIVKPTDSEHLFYNRKGYHSLNIQMICDHNLLILNVNSKFGGATHDSHIWSASEIEPYMRRLHESGEHVWLLGDSGYPQRPWLMTPILNALPGSQEEIYTSRHVQARNCIERCFGLLKSRWRCLLKDRTLHYHPYVASKISLACCVLHNIAVKAQLPVPSDVSIAIDNNDGIDDATSQPNDGQDWNANNMSQSILLSQSKPKKAVTCDDCKIVTDNIGKEDRRNVLFGQLVAEELNQIKPCLRTRTYSKILAFLNDAKRSHSSEIKDDTQIE</sequence>
<evidence type="ECO:0000256" key="12">
    <source>
        <dbReference type="ARBA" id="ARBA00045850"/>
    </source>
</evidence>
<proteinExistence type="inferred from homology"/>
<dbReference type="InterPro" id="IPR026103">
    <property type="entry name" value="HARBI1_animal"/>
</dbReference>
<keyword evidence="6" id="KW-0963">Cytoplasm</keyword>
<evidence type="ECO:0000256" key="4">
    <source>
        <dbReference type="ARBA" id="ARBA00006958"/>
    </source>
</evidence>
<evidence type="ECO:0000256" key="6">
    <source>
        <dbReference type="ARBA" id="ARBA00022490"/>
    </source>
</evidence>
<dbReference type="AlphaFoldDB" id="A0AAU9UMW0"/>
<comment type="caution">
    <text evidence="15">The sequence shown here is derived from an EMBL/GenBank/DDBJ whole genome shotgun (WGS) entry which is preliminary data.</text>
</comment>
<keyword evidence="7" id="KW-0540">Nuclease</keyword>
<feature type="domain" description="DDE Tnp4" evidence="13">
    <location>
        <begin position="153"/>
        <end position="307"/>
    </location>
</feature>
<evidence type="ECO:0000256" key="3">
    <source>
        <dbReference type="ARBA" id="ARBA00004496"/>
    </source>
</evidence>
<dbReference type="PRINTS" id="PR02086">
    <property type="entry name" value="PUTNUCHARBI1"/>
</dbReference>
<reference evidence="15" key="1">
    <citation type="submission" date="2022-03" db="EMBL/GenBank/DDBJ databases">
        <authorList>
            <person name="Tunstrom K."/>
        </authorList>
    </citation>
    <scope>NUCLEOTIDE SEQUENCE</scope>
</reference>
<evidence type="ECO:0000259" key="14">
    <source>
        <dbReference type="Pfam" id="PF26138"/>
    </source>
</evidence>
<evidence type="ECO:0000313" key="16">
    <source>
        <dbReference type="Proteomes" id="UP001153954"/>
    </source>
</evidence>
<evidence type="ECO:0000256" key="9">
    <source>
        <dbReference type="ARBA" id="ARBA00022801"/>
    </source>
</evidence>
<comment type="subcellular location">
    <subcellularLocation>
        <location evidence="3">Cytoplasm</location>
    </subcellularLocation>
    <subcellularLocation>
        <location evidence="2">Nucleus</location>
    </subcellularLocation>
</comment>
<comment type="cofactor">
    <cofactor evidence="1">
        <name>a divalent metal cation</name>
        <dbReference type="ChEBI" id="CHEBI:60240"/>
    </cofactor>
</comment>
<evidence type="ECO:0000256" key="5">
    <source>
        <dbReference type="ARBA" id="ARBA00015519"/>
    </source>
</evidence>
<evidence type="ECO:0000259" key="13">
    <source>
        <dbReference type="Pfam" id="PF13359"/>
    </source>
</evidence>
<comment type="similarity">
    <text evidence="4">Belongs to the HARBI1 family.</text>
</comment>
<evidence type="ECO:0000256" key="10">
    <source>
        <dbReference type="ARBA" id="ARBA00023242"/>
    </source>
</evidence>
<keyword evidence="8" id="KW-0479">Metal-binding</keyword>
<gene>
    <name evidence="15" type="ORF">EEDITHA_LOCUS15700</name>
</gene>
<dbReference type="EMBL" id="CAKOGL010000023">
    <property type="protein sequence ID" value="CAH2100891.1"/>
    <property type="molecule type" value="Genomic_DNA"/>
</dbReference>
<evidence type="ECO:0000256" key="2">
    <source>
        <dbReference type="ARBA" id="ARBA00004123"/>
    </source>
</evidence>
<dbReference type="Pfam" id="PF26138">
    <property type="entry name" value="DUF8040"/>
    <property type="match status" value="1"/>
</dbReference>
<evidence type="ECO:0000256" key="11">
    <source>
        <dbReference type="ARBA" id="ARBA00030126"/>
    </source>
</evidence>
<evidence type="ECO:0000256" key="7">
    <source>
        <dbReference type="ARBA" id="ARBA00022722"/>
    </source>
</evidence>